<dbReference type="PROSITE" id="PS51078">
    <property type="entry name" value="ICLR_ED"/>
    <property type="match status" value="1"/>
</dbReference>
<name>A0A151A7K3_9STAP</name>
<evidence type="ECO:0000259" key="5">
    <source>
        <dbReference type="PROSITE" id="PS51078"/>
    </source>
</evidence>
<dbReference type="InterPro" id="IPR005471">
    <property type="entry name" value="Tscrpt_reg_IclR_N"/>
</dbReference>
<keyword evidence="3" id="KW-0804">Transcription</keyword>
<evidence type="ECO:0000259" key="4">
    <source>
        <dbReference type="PROSITE" id="PS51077"/>
    </source>
</evidence>
<dbReference type="Proteomes" id="UP000075418">
    <property type="component" value="Unassembled WGS sequence"/>
</dbReference>
<dbReference type="Pfam" id="PF01614">
    <property type="entry name" value="IclR_C"/>
    <property type="match status" value="1"/>
</dbReference>
<keyword evidence="1" id="KW-0805">Transcription regulation</keyword>
<dbReference type="GO" id="GO:0045892">
    <property type="term" value="P:negative regulation of DNA-templated transcription"/>
    <property type="evidence" value="ECO:0007669"/>
    <property type="project" value="TreeGrafter"/>
</dbReference>
<dbReference type="PANTHER" id="PTHR30136:SF35">
    <property type="entry name" value="HTH-TYPE TRANSCRIPTIONAL REGULATOR RV1719"/>
    <property type="match status" value="1"/>
</dbReference>
<sequence>MMSQVQSVDRSFFLLEYIAKNEPVSLNELVEAIGLSKTTVHRLVSALIENKYVEKNNLTHQYSLSFKMFQLGNSSLQKSDYLNIAKSLISKLSNEINETCHLVIEDHQEVLYIEKFTPNNMFKAMASKVGQRAPMYCTAVGKSILSTYDNERIKAIWEQTDIIAYTDNTITNFDDFMQEIETIRQQGYAEDKEENEKGITCVGTFFVNYKNEVKGAISLSFSTSQLDKKDLYVKNLTEVATNISKHLGYDN</sequence>
<dbReference type="PROSITE" id="PS51077">
    <property type="entry name" value="HTH_ICLR"/>
    <property type="match status" value="1"/>
</dbReference>
<dbReference type="InterPro" id="IPR014757">
    <property type="entry name" value="Tscrpt_reg_IclR_C"/>
</dbReference>
<dbReference type="SUPFAM" id="SSF46785">
    <property type="entry name" value="Winged helix' DNA-binding domain"/>
    <property type="match status" value="1"/>
</dbReference>
<dbReference type="InterPro" id="IPR050707">
    <property type="entry name" value="HTH_MetabolicPath_Reg"/>
</dbReference>
<dbReference type="GO" id="GO:0003677">
    <property type="term" value="F:DNA binding"/>
    <property type="evidence" value="ECO:0007669"/>
    <property type="project" value="UniProtKB-KW"/>
</dbReference>
<dbReference type="GO" id="GO:0003700">
    <property type="term" value="F:DNA-binding transcription factor activity"/>
    <property type="evidence" value="ECO:0007669"/>
    <property type="project" value="TreeGrafter"/>
</dbReference>
<dbReference type="InterPro" id="IPR036390">
    <property type="entry name" value="WH_DNA-bd_sf"/>
</dbReference>
<evidence type="ECO:0000313" key="6">
    <source>
        <dbReference type="EMBL" id="KYH15358.1"/>
    </source>
</evidence>
<evidence type="ECO:0000256" key="1">
    <source>
        <dbReference type="ARBA" id="ARBA00023015"/>
    </source>
</evidence>
<accession>A0A151A7K3</accession>
<evidence type="ECO:0000256" key="2">
    <source>
        <dbReference type="ARBA" id="ARBA00023125"/>
    </source>
</evidence>
<organism evidence="6 7">
    <name type="scientific">Staphylococcus kloosii</name>
    <dbReference type="NCBI Taxonomy" id="29384"/>
    <lineage>
        <taxon>Bacteria</taxon>
        <taxon>Bacillati</taxon>
        <taxon>Bacillota</taxon>
        <taxon>Bacilli</taxon>
        <taxon>Bacillales</taxon>
        <taxon>Staphylococcaceae</taxon>
        <taxon>Staphylococcus</taxon>
    </lineage>
</organism>
<evidence type="ECO:0000313" key="7">
    <source>
        <dbReference type="Proteomes" id="UP000075418"/>
    </source>
</evidence>
<evidence type="ECO:0000256" key="3">
    <source>
        <dbReference type="ARBA" id="ARBA00023163"/>
    </source>
</evidence>
<feature type="domain" description="HTH iclR-type" evidence="4">
    <location>
        <begin position="5"/>
        <end position="66"/>
    </location>
</feature>
<dbReference type="PANTHER" id="PTHR30136">
    <property type="entry name" value="HELIX-TURN-HELIX TRANSCRIPTIONAL REGULATOR, ICLR FAMILY"/>
    <property type="match status" value="1"/>
</dbReference>
<dbReference type="AlphaFoldDB" id="A0A151A7K3"/>
<gene>
    <name evidence="6" type="ORF">A0131_02540</name>
</gene>
<dbReference type="InterPro" id="IPR036388">
    <property type="entry name" value="WH-like_DNA-bd_sf"/>
</dbReference>
<dbReference type="InterPro" id="IPR029016">
    <property type="entry name" value="GAF-like_dom_sf"/>
</dbReference>
<dbReference type="SMART" id="SM00346">
    <property type="entry name" value="HTH_ICLR"/>
    <property type="match status" value="1"/>
</dbReference>
<comment type="caution">
    <text evidence="6">The sequence shown here is derived from an EMBL/GenBank/DDBJ whole genome shotgun (WGS) entry which is preliminary data.</text>
</comment>
<dbReference type="Gene3D" id="1.10.10.10">
    <property type="entry name" value="Winged helix-like DNA-binding domain superfamily/Winged helix DNA-binding domain"/>
    <property type="match status" value="1"/>
</dbReference>
<dbReference type="EMBL" id="LUGM01000002">
    <property type="protein sequence ID" value="KYH15358.1"/>
    <property type="molecule type" value="Genomic_DNA"/>
</dbReference>
<reference evidence="6 7" key="1">
    <citation type="submission" date="2016-02" db="EMBL/GenBank/DDBJ databases">
        <title>Draft genome sequence of hydrocarbon degrading Staphylococcus saprophyticus Strain CNV2, isolated from crude-oil contaminated soil from Noonmati Oil Refinery, Guwahati, Assam, India.</title>
        <authorList>
            <person name="Mukherjee A."/>
            <person name="Chettri B."/>
            <person name="Langpoklakpam J."/>
            <person name="Singh A.K."/>
            <person name="Chattopadhyay D.J."/>
        </authorList>
    </citation>
    <scope>NUCLEOTIDE SEQUENCE [LARGE SCALE GENOMIC DNA]</scope>
    <source>
        <strain evidence="6 7">CNV2</strain>
    </source>
</reference>
<dbReference type="Pfam" id="PF09339">
    <property type="entry name" value="HTH_IclR"/>
    <property type="match status" value="1"/>
</dbReference>
<keyword evidence="2" id="KW-0238">DNA-binding</keyword>
<dbReference type="SUPFAM" id="SSF55781">
    <property type="entry name" value="GAF domain-like"/>
    <property type="match status" value="1"/>
</dbReference>
<feature type="domain" description="IclR-ED" evidence="5">
    <location>
        <begin position="67"/>
        <end position="249"/>
    </location>
</feature>
<protein>
    <submittedName>
        <fullName evidence="6">Transcriptional regulator</fullName>
    </submittedName>
</protein>
<proteinExistence type="predicted"/>
<dbReference type="Gene3D" id="3.30.450.40">
    <property type="match status" value="1"/>
</dbReference>